<keyword evidence="2" id="KW-0238">DNA-binding</keyword>
<protein>
    <submittedName>
        <fullName evidence="6">Transcription factor kayak</fullName>
    </submittedName>
</protein>
<keyword evidence="3" id="KW-0804">Transcription</keyword>
<dbReference type="Gene3D" id="1.20.5.170">
    <property type="match status" value="1"/>
</dbReference>
<organism evidence="6 7">
    <name type="scientific">Trichuris trichiura</name>
    <name type="common">Whipworm</name>
    <name type="synonym">Trichocephalus trichiurus</name>
    <dbReference type="NCBI Taxonomy" id="36087"/>
    <lineage>
        <taxon>Eukaryota</taxon>
        <taxon>Metazoa</taxon>
        <taxon>Ecdysozoa</taxon>
        <taxon>Nematoda</taxon>
        <taxon>Enoplea</taxon>
        <taxon>Dorylaimia</taxon>
        <taxon>Trichinellida</taxon>
        <taxon>Trichuridae</taxon>
        <taxon>Trichuris</taxon>
    </lineage>
</organism>
<dbReference type="PROSITE" id="PS50217">
    <property type="entry name" value="BZIP"/>
    <property type="match status" value="1"/>
</dbReference>
<dbReference type="GO" id="GO:0005634">
    <property type="term" value="C:nucleus"/>
    <property type="evidence" value="ECO:0007669"/>
    <property type="project" value="TreeGrafter"/>
</dbReference>
<gene>
    <name evidence="6" type="ORF">TTRE_0000337001</name>
</gene>
<evidence type="ECO:0000256" key="2">
    <source>
        <dbReference type="ARBA" id="ARBA00023125"/>
    </source>
</evidence>
<dbReference type="GO" id="GO:0000981">
    <property type="term" value="F:DNA-binding transcription factor activity, RNA polymerase II-specific"/>
    <property type="evidence" value="ECO:0007669"/>
    <property type="project" value="TreeGrafter"/>
</dbReference>
<feature type="compositionally biased region" description="Low complexity" evidence="4">
    <location>
        <begin position="430"/>
        <end position="445"/>
    </location>
</feature>
<dbReference type="PRINTS" id="PR00042">
    <property type="entry name" value="LEUZIPPRFOS"/>
</dbReference>
<accession>A0A077Z5K5</accession>
<evidence type="ECO:0000256" key="3">
    <source>
        <dbReference type="ARBA" id="ARBA00023163"/>
    </source>
</evidence>
<feature type="region of interest" description="Disordered" evidence="4">
    <location>
        <begin position="420"/>
        <end position="445"/>
    </location>
</feature>
<dbReference type="PANTHER" id="PTHR23351:SF24">
    <property type="entry name" value="ACTIVATING TRANSCRIPTION FACTOR 3-RELATED"/>
    <property type="match status" value="1"/>
</dbReference>
<sequence length="445" mass="48714">MAANEESSFTGFKFYRELYSGLRCTMQVRTGDTSTSLLLLPLQLLRCSSLPDSEGSVSINFPIMYWPSGGGGGPLDSMTTSPSVSSYSISDVTGGGEQTRIALPSPMSLWSSSSAGSSYDTSDLLLKSSIPFSPFHHHQQQATMEQSCCLHSSAGDPEPPVTYGIGEYANRSLGVDIPWPVVSMVPAVGRRATKGRCRESGIDSADTDGSLVMDLSKPQRKRTGGRRPKEESMELTPEEEEKRRLRRLRNKEAAARCRRRRLEHMCRLENEVEDLLAQRDQLQEEIDALHQEKTELEVALENHLPRCHLPCGGESPSDDGLLNVGVATTSYNSDDTAVLSMQAVRHESNKSPGSDSPTESFLVRPKSLGIIRLGTTPDMPMETPSKIFLFDPLRIPTGMTPVTHKEVDPILNAASGYMHCRMDDEDDRPSSSSSSASKSKALVTL</sequence>
<dbReference type="GO" id="GO:0000978">
    <property type="term" value="F:RNA polymerase II cis-regulatory region sequence-specific DNA binding"/>
    <property type="evidence" value="ECO:0007669"/>
    <property type="project" value="TreeGrafter"/>
</dbReference>
<keyword evidence="7" id="KW-1185">Reference proteome</keyword>
<dbReference type="AlphaFoldDB" id="A0A077Z5K5"/>
<reference evidence="6" key="2">
    <citation type="submission" date="2014-03" db="EMBL/GenBank/DDBJ databases">
        <title>The whipworm genome and dual-species transcriptomics of an intimate host-pathogen interaction.</title>
        <authorList>
            <person name="Foth B.J."/>
            <person name="Tsai I.J."/>
            <person name="Reid A.J."/>
            <person name="Bancroft A.J."/>
            <person name="Nichol S."/>
            <person name="Tracey A."/>
            <person name="Holroyd N."/>
            <person name="Cotton J.A."/>
            <person name="Stanley E.J."/>
            <person name="Zarowiecki M."/>
            <person name="Liu J.Z."/>
            <person name="Huckvale T."/>
            <person name="Cooper P.J."/>
            <person name="Grencis R.K."/>
            <person name="Berriman M."/>
        </authorList>
    </citation>
    <scope>NUCLEOTIDE SEQUENCE [LARGE SCALE GENOMIC DNA]</scope>
</reference>
<evidence type="ECO:0000313" key="7">
    <source>
        <dbReference type="Proteomes" id="UP000030665"/>
    </source>
</evidence>
<evidence type="ECO:0000313" key="6">
    <source>
        <dbReference type="EMBL" id="CDW55099.1"/>
    </source>
</evidence>
<dbReference type="PROSITE" id="PS00036">
    <property type="entry name" value="BZIP_BASIC"/>
    <property type="match status" value="1"/>
</dbReference>
<dbReference type="InterPro" id="IPR004827">
    <property type="entry name" value="bZIP"/>
</dbReference>
<evidence type="ECO:0000256" key="4">
    <source>
        <dbReference type="SAM" id="MobiDB-lite"/>
    </source>
</evidence>
<reference evidence="6" key="1">
    <citation type="submission" date="2014-01" db="EMBL/GenBank/DDBJ databases">
        <authorList>
            <person name="Aslett M."/>
        </authorList>
    </citation>
    <scope>NUCLEOTIDE SEQUENCE</scope>
</reference>
<dbReference type="PANTHER" id="PTHR23351">
    <property type="entry name" value="FOS TRANSCRIPTION FACTOR-RELATED"/>
    <property type="match status" value="1"/>
</dbReference>
<dbReference type="InterPro" id="IPR000837">
    <property type="entry name" value="AP-1"/>
</dbReference>
<dbReference type="STRING" id="36087.A0A077Z5K5"/>
<name>A0A077Z5K5_TRITR</name>
<evidence type="ECO:0000256" key="1">
    <source>
        <dbReference type="ARBA" id="ARBA00023015"/>
    </source>
</evidence>
<dbReference type="SUPFAM" id="SSF57959">
    <property type="entry name" value="Leucine zipper domain"/>
    <property type="match status" value="1"/>
</dbReference>
<feature type="region of interest" description="Disordered" evidence="4">
    <location>
        <begin position="196"/>
        <end position="241"/>
    </location>
</feature>
<dbReference type="OrthoDB" id="5920328at2759"/>
<evidence type="ECO:0000259" key="5">
    <source>
        <dbReference type="PROSITE" id="PS50217"/>
    </source>
</evidence>
<feature type="domain" description="BZIP" evidence="5">
    <location>
        <begin position="240"/>
        <end position="303"/>
    </location>
</feature>
<dbReference type="Proteomes" id="UP000030665">
    <property type="component" value="Unassembled WGS sequence"/>
</dbReference>
<proteinExistence type="predicted"/>
<dbReference type="InterPro" id="IPR046347">
    <property type="entry name" value="bZIP_sf"/>
</dbReference>
<keyword evidence="1" id="KW-0805">Transcription regulation</keyword>
<dbReference type="EMBL" id="HG805935">
    <property type="protein sequence ID" value="CDW55099.1"/>
    <property type="molecule type" value="Genomic_DNA"/>
</dbReference>
<dbReference type="SMART" id="SM00338">
    <property type="entry name" value="BRLZ"/>
    <property type="match status" value="1"/>
</dbReference>
<dbReference type="Pfam" id="PF00170">
    <property type="entry name" value="bZIP_1"/>
    <property type="match status" value="1"/>
</dbReference>